<protein>
    <submittedName>
        <fullName evidence="2">Serine/threonine phosphatase stp</fullName>
    </submittedName>
</protein>
<evidence type="ECO:0000313" key="3">
    <source>
        <dbReference type="Proteomes" id="UP000366872"/>
    </source>
</evidence>
<keyword evidence="3" id="KW-1185">Reference proteome</keyword>
<dbReference type="PANTHER" id="PTHR47992">
    <property type="entry name" value="PROTEIN PHOSPHATASE"/>
    <property type="match status" value="1"/>
</dbReference>
<feature type="domain" description="PPM-type phosphatase" evidence="1">
    <location>
        <begin position="1"/>
        <end position="205"/>
    </location>
</feature>
<proteinExistence type="predicted"/>
<dbReference type="EMBL" id="CAAHFG010000001">
    <property type="protein sequence ID" value="VGO11936.1"/>
    <property type="molecule type" value="Genomic_DNA"/>
</dbReference>
<evidence type="ECO:0000259" key="1">
    <source>
        <dbReference type="PROSITE" id="PS51746"/>
    </source>
</evidence>
<dbReference type="Proteomes" id="UP000366872">
    <property type="component" value="Unassembled WGS sequence"/>
</dbReference>
<dbReference type="CDD" id="cd00143">
    <property type="entry name" value="PP2Cc"/>
    <property type="match status" value="1"/>
</dbReference>
<accession>A0A6C2TXG0</accession>
<evidence type="ECO:0000313" key="2">
    <source>
        <dbReference type="EMBL" id="VGO11936.1"/>
    </source>
</evidence>
<reference evidence="2 3" key="1">
    <citation type="submission" date="2019-04" db="EMBL/GenBank/DDBJ databases">
        <authorList>
            <person name="Van Vliet M D."/>
        </authorList>
    </citation>
    <scope>NUCLEOTIDE SEQUENCE [LARGE SCALE GENOMIC DNA]</scope>
    <source>
        <strain evidence="2 3">F1</strain>
    </source>
</reference>
<gene>
    <name evidence="2" type="primary">stp</name>
    <name evidence="2" type="ORF">PDESU_00484</name>
</gene>
<dbReference type="PROSITE" id="PS51746">
    <property type="entry name" value="PPM_2"/>
    <property type="match status" value="1"/>
</dbReference>
<dbReference type="Pfam" id="PF13672">
    <property type="entry name" value="PP2C_2"/>
    <property type="match status" value="1"/>
</dbReference>
<dbReference type="GO" id="GO:0004722">
    <property type="term" value="F:protein serine/threonine phosphatase activity"/>
    <property type="evidence" value="ECO:0007669"/>
    <property type="project" value="InterPro"/>
</dbReference>
<dbReference type="InterPro" id="IPR001932">
    <property type="entry name" value="PPM-type_phosphatase-like_dom"/>
</dbReference>
<dbReference type="SMART" id="SM00332">
    <property type="entry name" value="PP2Cc"/>
    <property type="match status" value="1"/>
</dbReference>
<dbReference type="SUPFAM" id="SSF81606">
    <property type="entry name" value="PP2C-like"/>
    <property type="match status" value="1"/>
</dbReference>
<dbReference type="AlphaFoldDB" id="A0A6C2TXG0"/>
<dbReference type="InterPro" id="IPR036457">
    <property type="entry name" value="PPM-type-like_dom_sf"/>
</dbReference>
<dbReference type="InterPro" id="IPR015655">
    <property type="entry name" value="PP2C"/>
</dbReference>
<sequence>MGGASGGDLASQKTVELIEAHLSTHSPQMPLDEKIRCIADAANEASDWIFNWAQQNQVKGTGTTLVSLVLSEDYPWAPYILHAGDSRIYLYRGGGLRQVSTDHSIEEAIGNNDGKEIPSQFKGLITNALGLKRKVSLEVTHSDQQAGDIWILCSDGLSNMVSDSRIGEIVGAKKAGSPESIAQTLVDEANKMGGRDNISVVVVRVDECSELPEGAAAIPFENPLPRDASITDTPETAATESLLPRETTDSSDLVSIQTAGMENTGLHTVADDATSSSRWRVWLGLGVVVVLAVVYFLTPRAKNAIEEPRPNGLVVPERAVSKSSQASGIPSGSMADILDHAVQTGDWAGAYRAAKASPERYASVKNEQDFEAIQAWKDFWDAASGSSFDAAGEFGAYQQAYADLVALIGRGRIVIEVSNAWPAPGAGLANAYCRKIYSMQLRVFGELDRFSTEVNDSLAYFKADGGSVFEDLCHYSADPAGDAKTLMERFDALETRVKGFRRWVGKNERYPVEVESMSRLSASTVAAIIETLNGLSMEIAQVARSVEAEGIVAAEALEQKGAAIERFNKARDLLVAQAPRQRTRAYDSKTLDSTAVREFLAALDGLEQE</sequence>
<dbReference type="Gene3D" id="3.60.40.10">
    <property type="entry name" value="PPM-type phosphatase domain"/>
    <property type="match status" value="1"/>
</dbReference>
<name>A0A6C2TXG0_PONDE</name>
<organism evidence="2 3">
    <name type="scientific">Pontiella desulfatans</name>
    <dbReference type="NCBI Taxonomy" id="2750659"/>
    <lineage>
        <taxon>Bacteria</taxon>
        <taxon>Pseudomonadati</taxon>
        <taxon>Kiritimatiellota</taxon>
        <taxon>Kiritimatiellia</taxon>
        <taxon>Kiritimatiellales</taxon>
        <taxon>Pontiellaceae</taxon>
        <taxon>Pontiella</taxon>
    </lineage>
</organism>